<accession>A0A919YE57</accession>
<dbReference type="PANTHER" id="PTHR33121:SF15">
    <property type="entry name" value="BLUE LIGHT- AND TEMPERATURE-REGULATED ANTIREPRESSOR BLUF"/>
    <property type="match status" value="1"/>
</dbReference>
<evidence type="ECO:0000313" key="2">
    <source>
        <dbReference type="EMBL" id="GIO47450.1"/>
    </source>
</evidence>
<organism evidence="2 3">
    <name type="scientific">Paenibacillus azoreducens</name>
    <dbReference type="NCBI Taxonomy" id="116718"/>
    <lineage>
        <taxon>Bacteria</taxon>
        <taxon>Bacillati</taxon>
        <taxon>Bacillota</taxon>
        <taxon>Bacilli</taxon>
        <taxon>Bacillales</taxon>
        <taxon>Paenibacillaceae</taxon>
        <taxon>Paenibacillus</taxon>
    </lineage>
</organism>
<keyword evidence="3" id="KW-1185">Reference proteome</keyword>
<dbReference type="Gene3D" id="3.20.20.450">
    <property type="entry name" value="EAL domain"/>
    <property type="match status" value="1"/>
</dbReference>
<protein>
    <recommendedName>
        <fullName evidence="1">EAL domain-containing protein</fullName>
    </recommendedName>
</protein>
<dbReference type="EMBL" id="BORT01000008">
    <property type="protein sequence ID" value="GIO47450.1"/>
    <property type="molecule type" value="Genomic_DNA"/>
</dbReference>
<gene>
    <name evidence="2" type="ORF">J34TS1_22150</name>
</gene>
<dbReference type="PROSITE" id="PS50883">
    <property type="entry name" value="EAL"/>
    <property type="match status" value="1"/>
</dbReference>
<feature type="domain" description="EAL" evidence="1">
    <location>
        <begin position="97"/>
        <end position="346"/>
    </location>
</feature>
<name>A0A919YE57_9BACL</name>
<dbReference type="InterPro" id="IPR035919">
    <property type="entry name" value="EAL_sf"/>
</dbReference>
<evidence type="ECO:0000259" key="1">
    <source>
        <dbReference type="PROSITE" id="PS50883"/>
    </source>
</evidence>
<dbReference type="Pfam" id="PF00563">
    <property type="entry name" value="EAL"/>
    <property type="match status" value="1"/>
</dbReference>
<dbReference type="CDD" id="cd01948">
    <property type="entry name" value="EAL"/>
    <property type="match status" value="1"/>
</dbReference>
<dbReference type="GO" id="GO:0071111">
    <property type="term" value="F:cyclic-guanylate-specific phosphodiesterase activity"/>
    <property type="evidence" value="ECO:0007669"/>
    <property type="project" value="InterPro"/>
</dbReference>
<dbReference type="RefSeq" id="WP_212978313.1">
    <property type="nucleotide sequence ID" value="NZ_AP025343.1"/>
</dbReference>
<dbReference type="InterPro" id="IPR001633">
    <property type="entry name" value="EAL_dom"/>
</dbReference>
<reference evidence="2 3" key="1">
    <citation type="submission" date="2021-03" db="EMBL/GenBank/DDBJ databases">
        <title>Antimicrobial resistance genes in bacteria isolated from Japanese honey, and their potential for conferring macrolide and lincosamide resistance in the American foulbrood pathogen Paenibacillus larvae.</title>
        <authorList>
            <person name="Okamoto M."/>
            <person name="Kumagai M."/>
            <person name="Kanamori H."/>
            <person name="Takamatsu D."/>
        </authorList>
    </citation>
    <scope>NUCLEOTIDE SEQUENCE [LARGE SCALE GENOMIC DNA]</scope>
    <source>
        <strain evidence="2 3">J34TS1</strain>
    </source>
</reference>
<proteinExistence type="predicted"/>
<dbReference type="AlphaFoldDB" id="A0A919YE57"/>
<sequence length="346" mass="39257">MSCRGCTAIQPIEDQGMVRLRPNHDLMSAVIHEKKLASESSREMMKVEYSSQDELLDLMQSLHTLPEQIVNGTEISITGLSQNANQNPWISLSQMKARMDHSNVAEIIRQGNFVSHMQPIVDASQEIIGFEFLLRPAPGGAAFNPYHLFEVARETGMHSFLDRAARISAIETSAKWLPRGIKRFINFLPSSIYNPEYCLSHTFKTIDRLHLDPEDFVFEVVETEQIDNMDHLLRIFKAYRDHGMKVALDDVGSGYSTLEVMSLLQPDYVKIDRSLIDHCDQDPAKQDKIMSILGQAEKFGGRVLAEGIERQEEFDFCRSSGIHLAQGYLFGKPAERPPFQMQIRAV</sequence>
<dbReference type="SUPFAM" id="SSF141868">
    <property type="entry name" value="EAL domain-like"/>
    <property type="match status" value="1"/>
</dbReference>
<dbReference type="Proteomes" id="UP000682811">
    <property type="component" value="Unassembled WGS sequence"/>
</dbReference>
<comment type="caution">
    <text evidence="2">The sequence shown here is derived from an EMBL/GenBank/DDBJ whole genome shotgun (WGS) entry which is preliminary data.</text>
</comment>
<dbReference type="PANTHER" id="PTHR33121">
    <property type="entry name" value="CYCLIC DI-GMP PHOSPHODIESTERASE PDEF"/>
    <property type="match status" value="1"/>
</dbReference>
<dbReference type="SMART" id="SM00052">
    <property type="entry name" value="EAL"/>
    <property type="match status" value="1"/>
</dbReference>
<dbReference type="InterPro" id="IPR050706">
    <property type="entry name" value="Cyclic-di-GMP_PDE-like"/>
</dbReference>
<evidence type="ECO:0000313" key="3">
    <source>
        <dbReference type="Proteomes" id="UP000682811"/>
    </source>
</evidence>